<comment type="caution">
    <text evidence="1">The sequence shown here is derived from an EMBL/GenBank/DDBJ whole genome shotgun (WGS) entry which is preliminary data.</text>
</comment>
<name>A0A1F8DP22_9BACT</name>
<accession>A0A1F8DP22</accession>
<dbReference type="AlphaFoldDB" id="A0A1F8DP22"/>
<proteinExistence type="predicted"/>
<organism evidence="1 2">
    <name type="scientific">Candidatus Wolfebacteria bacterium RBG_13_41_7</name>
    <dbReference type="NCBI Taxonomy" id="1802554"/>
    <lineage>
        <taxon>Bacteria</taxon>
        <taxon>Candidatus Wolfeibacteriota</taxon>
    </lineage>
</organism>
<dbReference type="Proteomes" id="UP000182002">
    <property type="component" value="Unassembled WGS sequence"/>
</dbReference>
<evidence type="ECO:0000313" key="1">
    <source>
        <dbReference type="EMBL" id="OGM89598.1"/>
    </source>
</evidence>
<gene>
    <name evidence="1" type="ORF">A3J77_00440</name>
</gene>
<dbReference type="EMBL" id="MGIO01000022">
    <property type="protein sequence ID" value="OGM89598.1"/>
    <property type="molecule type" value="Genomic_DNA"/>
</dbReference>
<sequence>MTARVQNILRSFEQLSESEKKDLAFEILQRTTQFDLPPVIDDILVSCAEDLFLSLDREELTHE</sequence>
<evidence type="ECO:0000313" key="2">
    <source>
        <dbReference type="Proteomes" id="UP000182002"/>
    </source>
</evidence>
<reference evidence="1 2" key="1">
    <citation type="journal article" date="2016" name="Nat. Commun.">
        <title>Thousands of microbial genomes shed light on interconnected biogeochemical processes in an aquifer system.</title>
        <authorList>
            <person name="Anantharaman K."/>
            <person name="Brown C.T."/>
            <person name="Hug L.A."/>
            <person name="Sharon I."/>
            <person name="Castelle C.J."/>
            <person name="Probst A.J."/>
            <person name="Thomas B.C."/>
            <person name="Singh A."/>
            <person name="Wilkins M.J."/>
            <person name="Karaoz U."/>
            <person name="Brodie E.L."/>
            <person name="Williams K.H."/>
            <person name="Hubbard S.S."/>
            <person name="Banfield J.F."/>
        </authorList>
    </citation>
    <scope>NUCLEOTIDE SEQUENCE [LARGE SCALE GENOMIC DNA]</scope>
</reference>
<protein>
    <submittedName>
        <fullName evidence="1">Uncharacterized protein</fullName>
    </submittedName>
</protein>